<dbReference type="EMBL" id="OZ023710">
    <property type="protein sequence ID" value="CAK9882218.1"/>
    <property type="molecule type" value="Genomic_DNA"/>
</dbReference>
<gene>
    <name evidence="2" type="ORF">CSSPJE1EN2_LOCUS23574</name>
</gene>
<name>A0ABP1C0G1_9BRYO</name>
<feature type="signal peptide" evidence="1">
    <location>
        <begin position="1"/>
        <end position="18"/>
    </location>
</feature>
<evidence type="ECO:0000313" key="3">
    <source>
        <dbReference type="Proteomes" id="UP001497522"/>
    </source>
</evidence>
<keyword evidence="1" id="KW-0732">Signal</keyword>
<organism evidence="2 3">
    <name type="scientific">Sphagnum jensenii</name>
    <dbReference type="NCBI Taxonomy" id="128206"/>
    <lineage>
        <taxon>Eukaryota</taxon>
        <taxon>Viridiplantae</taxon>
        <taxon>Streptophyta</taxon>
        <taxon>Embryophyta</taxon>
        <taxon>Bryophyta</taxon>
        <taxon>Sphagnophytina</taxon>
        <taxon>Sphagnopsida</taxon>
        <taxon>Sphagnales</taxon>
        <taxon>Sphagnaceae</taxon>
        <taxon>Sphagnum</taxon>
    </lineage>
</organism>
<dbReference type="Proteomes" id="UP001497522">
    <property type="component" value="Chromosome 9"/>
</dbReference>
<protein>
    <submittedName>
        <fullName evidence="2">Uncharacterized protein</fullName>
    </submittedName>
</protein>
<feature type="chain" id="PRO_5046059878" evidence="1">
    <location>
        <begin position="19"/>
        <end position="137"/>
    </location>
</feature>
<evidence type="ECO:0000256" key="1">
    <source>
        <dbReference type="SAM" id="SignalP"/>
    </source>
</evidence>
<sequence length="137" mass="15277">MVCDLVMLTLALPWLCVARYKDNVDNAKELFKSALVDEATHSCRPPKPDAMCNMPSNDDNVDVQVCDDDDVFDMVNVGSPGQDIKRIASAAFNTTTSGDLVNETFKAWMSLKVDWLAWLLNEQKLDDINKSKVHLGN</sequence>
<accession>A0ABP1C0G1</accession>
<proteinExistence type="predicted"/>
<reference evidence="2" key="1">
    <citation type="submission" date="2024-03" db="EMBL/GenBank/DDBJ databases">
        <authorList>
            <consortium name="ELIXIR-Norway"/>
            <consortium name="Elixir Norway"/>
        </authorList>
    </citation>
    <scope>NUCLEOTIDE SEQUENCE</scope>
</reference>
<evidence type="ECO:0000313" key="2">
    <source>
        <dbReference type="EMBL" id="CAK9882218.1"/>
    </source>
</evidence>
<keyword evidence="3" id="KW-1185">Reference proteome</keyword>